<evidence type="ECO:0000313" key="3">
    <source>
        <dbReference type="Proteomes" id="UP000054007"/>
    </source>
</evidence>
<proteinExistence type="predicted"/>
<protein>
    <submittedName>
        <fullName evidence="2">Uncharacterized protein</fullName>
    </submittedName>
</protein>
<keyword evidence="3" id="KW-1185">Reference proteome</keyword>
<feature type="region of interest" description="Disordered" evidence="1">
    <location>
        <begin position="433"/>
        <end position="473"/>
    </location>
</feature>
<accession>A0A0D7BJ84</accession>
<feature type="compositionally biased region" description="Low complexity" evidence="1">
    <location>
        <begin position="441"/>
        <end position="452"/>
    </location>
</feature>
<dbReference type="Proteomes" id="UP000054007">
    <property type="component" value="Unassembled WGS sequence"/>
</dbReference>
<name>A0A0D7BJ84_9AGAR</name>
<organism evidence="2 3">
    <name type="scientific">Cylindrobasidium torrendii FP15055 ss-10</name>
    <dbReference type="NCBI Taxonomy" id="1314674"/>
    <lineage>
        <taxon>Eukaryota</taxon>
        <taxon>Fungi</taxon>
        <taxon>Dikarya</taxon>
        <taxon>Basidiomycota</taxon>
        <taxon>Agaricomycotina</taxon>
        <taxon>Agaricomycetes</taxon>
        <taxon>Agaricomycetidae</taxon>
        <taxon>Agaricales</taxon>
        <taxon>Marasmiineae</taxon>
        <taxon>Physalacriaceae</taxon>
        <taxon>Cylindrobasidium</taxon>
    </lineage>
</organism>
<evidence type="ECO:0000313" key="2">
    <source>
        <dbReference type="EMBL" id="KIY70532.1"/>
    </source>
</evidence>
<feature type="compositionally biased region" description="Polar residues" evidence="1">
    <location>
        <begin position="53"/>
        <end position="68"/>
    </location>
</feature>
<evidence type="ECO:0000256" key="1">
    <source>
        <dbReference type="SAM" id="MobiDB-lite"/>
    </source>
</evidence>
<reference evidence="2 3" key="1">
    <citation type="journal article" date="2015" name="Fungal Genet. Biol.">
        <title>Evolution of novel wood decay mechanisms in Agaricales revealed by the genome sequences of Fistulina hepatica and Cylindrobasidium torrendii.</title>
        <authorList>
            <person name="Floudas D."/>
            <person name="Held B.W."/>
            <person name="Riley R."/>
            <person name="Nagy L.G."/>
            <person name="Koehler G."/>
            <person name="Ransdell A.S."/>
            <person name="Younus H."/>
            <person name="Chow J."/>
            <person name="Chiniquy J."/>
            <person name="Lipzen A."/>
            <person name="Tritt A."/>
            <person name="Sun H."/>
            <person name="Haridas S."/>
            <person name="LaButti K."/>
            <person name="Ohm R.A."/>
            <person name="Kues U."/>
            <person name="Blanchette R.A."/>
            <person name="Grigoriev I.V."/>
            <person name="Minto R.E."/>
            <person name="Hibbett D.S."/>
        </authorList>
    </citation>
    <scope>NUCLEOTIDE SEQUENCE [LARGE SCALE GENOMIC DNA]</scope>
    <source>
        <strain evidence="2 3">FP15055 ss-10</strain>
    </source>
</reference>
<feature type="compositionally biased region" description="Basic residues" evidence="1">
    <location>
        <begin position="1"/>
        <end position="11"/>
    </location>
</feature>
<feature type="region of interest" description="Disordered" evidence="1">
    <location>
        <begin position="1"/>
        <end position="119"/>
    </location>
</feature>
<gene>
    <name evidence="2" type="ORF">CYLTODRAFT_488071</name>
</gene>
<dbReference type="EMBL" id="KN880467">
    <property type="protein sequence ID" value="KIY70532.1"/>
    <property type="molecule type" value="Genomic_DNA"/>
</dbReference>
<sequence length="488" mass="53950">MAKKSSRKKKQATATGSPPGSDRDPPSSTTFEPEGSGDLSMKCPPNEDKQKGADSQAQSHGHQPQNLSDHGVSDGEATARARKKGQKRGKGEVFPVQESEVNSALGTEVDAEENGEEGRRVLRSEKGLARVNYAPSNERAFRRQISILPEKPRVRPLHELKNSLHVRIEDLVLKYAFKPGRDIDSNAPLRAGTWQFSHGFGKGDNILLGLRVARDMGAVFDINSFMNIVQRRHESHYAVDNDLEGKILSMGDIEMCILHCENNVARMKAGKTPLSIFEAQGFDVGTVFTYTILDFGRDSVVEWWADSEGCDLDYPGYHLDPTIPGTSLAREQFSPEHPLYSIPALIGKTRRLELKHDDYYEHFDLDNRTTEKLDRLHGFAHERGWLAPATQSELKELVSLGVLESTTCQAAKKFRGLDASRGKEAFFTAKKLRPREKEPVSANNPPAASSLASRRHATTVATEPLRPVTPPNTSGKGYTIHVSLGCVC</sequence>
<dbReference type="AlphaFoldDB" id="A0A0D7BJ84"/>